<evidence type="ECO:0000256" key="1">
    <source>
        <dbReference type="SAM" id="MobiDB-lite"/>
    </source>
</evidence>
<evidence type="ECO:0000259" key="2">
    <source>
        <dbReference type="SMART" id="SM00894"/>
    </source>
</evidence>
<feature type="region of interest" description="Disordered" evidence="1">
    <location>
        <begin position="67"/>
        <end position="192"/>
    </location>
</feature>
<dbReference type="InterPro" id="IPR008613">
    <property type="entry name" value="Excalibur_Ca-bd_domain"/>
</dbReference>
<evidence type="ECO:0000313" key="4">
    <source>
        <dbReference type="Proteomes" id="UP000179769"/>
    </source>
</evidence>
<protein>
    <recommendedName>
        <fullName evidence="2">Excalibur calcium-binding domain-containing protein</fullName>
    </recommendedName>
</protein>
<dbReference type="AlphaFoldDB" id="A0A1S1PXQ4"/>
<feature type="domain" description="Excalibur calcium-binding" evidence="2">
    <location>
        <begin position="141"/>
        <end position="177"/>
    </location>
</feature>
<feature type="compositionally biased region" description="Pro residues" evidence="1">
    <location>
        <begin position="122"/>
        <end position="137"/>
    </location>
</feature>
<comment type="caution">
    <text evidence="3">The sequence shown here is derived from an EMBL/GenBank/DDBJ whole genome shotgun (WGS) entry which is preliminary data.</text>
</comment>
<feature type="compositionally biased region" description="Low complexity" evidence="1">
    <location>
        <begin position="109"/>
        <end position="121"/>
    </location>
</feature>
<dbReference type="SMART" id="SM00894">
    <property type="entry name" value="Excalibur"/>
    <property type="match status" value="1"/>
</dbReference>
<accession>A0A1S1PXQ4</accession>
<feature type="compositionally biased region" description="Low complexity" evidence="1">
    <location>
        <begin position="88"/>
        <end position="99"/>
    </location>
</feature>
<dbReference type="OrthoDB" id="5196645at2"/>
<name>A0A1S1PXQ4_9ACTN</name>
<dbReference type="Proteomes" id="UP000179769">
    <property type="component" value="Unassembled WGS sequence"/>
</dbReference>
<dbReference type="EMBL" id="MAXA01000222">
    <property type="protein sequence ID" value="OHV27453.1"/>
    <property type="molecule type" value="Genomic_DNA"/>
</dbReference>
<reference evidence="4" key="1">
    <citation type="submission" date="2016-07" db="EMBL/GenBank/DDBJ databases">
        <title>Frankia sp. NRRL B-16219 Genome sequencing.</title>
        <authorList>
            <person name="Ghodhbane-Gtari F."/>
            <person name="Swanson E."/>
            <person name="Gueddou A."/>
            <person name="Louati M."/>
            <person name="Nouioui I."/>
            <person name="Hezbri K."/>
            <person name="Abebe-Akele F."/>
            <person name="Simpson S."/>
            <person name="Morris K."/>
            <person name="Thomas K."/>
            <person name="Gtari M."/>
            <person name="Tisa L.S."/>
        </authorList>
    </citation>
    <scope>NUCLEOTIDE SEQUENCE [LARGE SCALE GENOMIC DNA]</scope>
    <source>
        <strain evidence="4">NRRL B-16219</strain>
    </source>
</reference>
<feature type="compositionally biased region" description="Pro residues" evidence="1">
    <location>
        <begin position="70"/>
        <end position="87"/>
    </location>
</feature>
<sequence length="209" mass="20919">MRMLRQRPVEWGHGIHAWVRGHRRVGGGVGGVLLLLLVAAALAPAPGSGAARSGAVGALAEPAPVAIPTTPGPSPAPPVAPPAPSAVPRPSAAPARVAAAPPPAPPSPAETTPTAEQTAAPTPTPSATPDQARPPRPATTSYQSCADARAAGAAPLHRGQPGYRSALDDDGDGTACEQDRPSALCDEDAGAQRGGLPILEYLSCWLPDL</sequence>
<dbReference type="Pfam" id="PF05901">
    <property type="entry name" value="Excalibur"/>
    <property type="match status" value="1"/>
</dbReference>
<evidence type="ECO:0000313" key="3">
    <source>
        <dbReference type="EMBL" id="OHV27453.1"/>
    </source>
</evidence>
<dbReference type="RefSeq" id="WP_071064771.1">
    <property type="nucleotide sequence ID" value="NZ_MAXA01000222.1"/>
</dbReference>
<organism evidence="3 4">
    <name type="scientific">Parafrankia soli</name>
    <dbReference type="NCBI Taxonomy" id="2599596"/>
    <lineage>
        <taxon>Bacteria</taxon>
        <taxon>Bacillati</taxon>
        <taxon>Actinomycetota</taxon>
        <taxon>Actinomycetes</taxon>
        <taxon>Frankiales</taxon>
        <taxon>Frankiaceae</taxon>
        <taxon>Parafrankia</taxon>
    </lineage>
</organism>
<proteinExistence type="predicted"/>
<keyword evidence="4" id="KW-1185">Reference proteome</keyword>
<gene>
    <name evidence="3" type="ORF">BBK14_20495</name>
</gene>